<feature type="compositionally biased region" description="Polar residues" evidence="8">
    <location>
        <begin position="296"/>
        <end position="308"/>
    </location>
</feature>
<feature type="domain" description="OmpA-like" evidence="10">
    <location>
        <begin position="126"/>
        <end position="246"/>
    </location>
</feature>
<evidence type="ECO:0000313" key="11">
    <source>
        <dbReference type="EMBL" id="SED16984.1"/>
    </source>
</evidence>
<dbReference type="Pfam" id="PF00691">
    <property type="entry name" value="OmpA"/>
    <property type="match status" value="1"/>
</dbReference>
<protein>
    <submittedName>
        <fullName evidence="11">Chemotaxis protein MotB</fullName>
    </submittedName>
</protein>
<dbReference type="InterPro" id="IPR006665">
    <property type="entry name" value="OmpA-like"/>
</dbReference>
<keyword evidence="6 7" id="KW-0472">Membrane</keyword>
<organism evidence="11 12">
    <name type="scientific">Pseudomonas saponiphila</name>
    <dbReference type="NCBI Taxonomy" id="556534"/>
    <lineage>
        <taxon>Bacteria</taxon>
        <taxon>Pseudomonadati</taxon>
        <taxon>Pseudomonadota</taxon>
        <taxon>Gammaproteobacteria</taxon>
        <taxon>Pseudomonadales</taxon>
        <taxon>Pseudomonadaceae</taxon>
        <taxon>Pseudomonas</taxon>
    </lineage>
</organism>
<dbReference type="GO" id="GO:0005886">
    <property type="term" value="C:plasma membrane"/>
    <property type="evidence" value="ECO:0007669"/>
    <property type="project" value="UniProtKB-SubCell"/>
</dbReference>
<dbReference type="InterPro" id="IPR036737">
    <property type="entry name" value="OmpA-like_sf"/>
</dbReference>
<keyword evidence="12" id="KW-1185">Reference proteome</keyword>
<dbReference type="NCBIfam" id="NF006541">
    <property type="entry name" value="PRK09038.1"/>
    <property type="match status" value="1"/>
</dbReference>
<evidence type="ECO:0000256" key="3">
    <source>
        <dbReference type="ARBA" id="ARBA00022475"/>
    </source>
</evidence>
<dbReference type="PANTHER" id="PTHR30329:SF20">
    <property type="entry name" value="EXPORTED PROTEIN"/>
    <property type="match status" value="1"/>
</dbReference>
<dbReference type="PROSITE" id="PS51123">
    <property type="entry name" value="OMPA_2"/>
    <property type="match status" value="1"/>
</dbReference>
<dbReference type="InterPro" id="IPR025713">
    <property type="entry name" value="MotB-like_N_dom"/>
</dbReference>
<evidence type="ECO:0000256" key="9">
    <source>
        <dbReference type="SAM" id="Phobius"/>
    </source>
</evidence>
<keyword evidence="3" id="KW-1003">Cell membrane</keyword>
<evidence type="ECO:0000256" key="1">
    <source>
        <dbReference type="ARBA" id="ARBA00004162"/>
    </source>
</evidence>
<dbReference type="CDD" id="cd07185">
    <property type="entry name" value="OmpA_C-like"/>
    <property type="match status" value="1"/>
</dbReference>
<evidence type="ECO:0000256" key="4">
    <source>
        <dbReference type="ARBA" id="ARBA00022692"/>
    </source>
</evidence>
<evidence type="ECO:0000259" key="10">
    <source>
        <dbReference type="PROSITE" id="PS51123"/>
    </source>
</evidence>
<gene>
    <name evidence="11" type="ORF">SAMN05216178_6533</name>
</gene>
<name>A0A1H4YIN6_9PSED</name>
<evidence type="ECO:0000256" key="5">
    <source>
        <dbReference type="ARBA" id="ARBA00022989"/>
    </source>
</evidence>
<dbReference type="Pfam" id="PF13677">
    <property type="entry name" value="MotB_plug"/>
    <property type="match status" value="1"/>
</dbReference>
<evidence type="ECO:0000256" key="2">
    <source>
        <dbReference type="ARBA" id="ARBA00008914"/>
    </source>
</evidence>
<dbReference type="InterPro" id="IPR050330">
    <property type="entry name" value="Bact_OuterMem_StrucFunc"/>
</dbReference>
<dbReference type="PANTHER" id="PTHR30329">
    <property type="entry name" value="STATOR ELEMENT OF FLAGELLAR MOTOR COMPLEX"/>
    <property type="match status" value="1"/>
</dbReference>
<dbReference type="SUPFAM" id="SSF103088">
    <property type="entry name" value="OmpA-like"/>
    <property type="match status" value="1"/>
</dbReference>
<dbReference type="Proteomes" id="UP000198982">
    <property type="component" value="Unassembled WGS sequence"/>
</dbReference>
<dbReference type="Gene3D" id="3.30.1330.60">
    <property type="entry name" value="OmpA-like domain"/>
    <property type="match status" value="1"/>
</dbReference>
<comment type="similarity">
    <text evidence="2">Belongs to the MotB family.</text>
</comment>
<feature type="transmembrane region" description="Helical" evidence="9">
    <location>
        <begin position="20"/>
        <end position="37"/>
    </location>
</feature>
<proteinExistence type="inferred from homology"/>
<keyword evidence="5 9" id="KW-1133">Transmembrane helix</keyword>
<accession>A0A1H4YIN6</accession>
<evidence type="ECO:0000256" key="7">
    <source>
        <dbReference type="PROSITE-ProRule" id="PRU00473"/>
    </source>
</evidence>
<sequence>MARRRQQEEHVNHERWLVSYADFITLLFAFFVVMYSISSINEGKYKVISEALIGVFTDSDRSLKPIPIGDERPRTVTPAKPLVKDSEQVDAGISAGSDPLKSIADDISAAFGDLISSNQMTVRGNELWVEIELNSSLLFGSGDAMPSDQAFTIIDKVAKILKPFDNPIHVEGFTDNQPIQTAQYPTNWELSSARSASIVRMLAMQGVNPARMASVGYGEFQPVANNATAEGRARNRRVVLVVSRNLDVRRSLTGTGTANATPDAALKRAGTANATPDAALKRAGTQTAPTPVKTPVQGSAVNSPSPAL</sequence>
<evidence type="ECO:0000256" key="8">
    <source>
        <dbReference type="SAM" id="MobiDB-lite"/>
    </source>
</evidence>
<keyword evidence="4 9" id="KW-0812">Transmembrane</keyword>
<dbReference type="RefSeq" id="WP_092320539.1">
    <property type="nucleotide sequence ID" value="NZ_FNTJ01000002.1"/>
</dbReference>
<evidence type="ECO:0000256" key="6">
    <source>
        <dbReference type="ARBA" id="ARBA00023136"/>
    </source>
</evidence>
<reference evidence="12" key="1">
    <citation type="submission" date="2016-10" db="EMBL/GenBank/DDBJ databases">
        <authorList>
            <person name="Varghese N."/>
            <person name="Submissions S."/>
        </authorList>
    </citation>
    <scope>NUCLEOTIDE SEQUENCE [LARGE SCALE GENOMIC DNA]</scope>
    <source>
        <strain evidence="12">DSM 9751</strain>
    </source>
</reference>
<dbReference type="EMBL" id="FNTJ01000002">
    <property type="protein sequence ID" value="SED16984.1"/>
    <property type="molecule type" value="Genomic_DNA"/>
</dbReference>
<feature type="region of interest" description="Disordered" evidence="8">
    <location>
        <begin position="253"/>
        <end position="308"/>
    </location>
</feature>
<comment type="subcellular location">
    <subcellularLocation>
        <location evidence="1">Cell membrane</location>
        <topology evidence="1">Single-pass membrane protein</topology>
    </subcellularLocation>
</comment>
<dbReference type="AlphaFoldDB" id="A0A1H4YIN6"/>
<evidence type="ECO:0000313" key="12">
    <source>
        <dbReference type="Proteomes" id="UP000198982"/>
    </source>
</evidence>